<name>A0A7D9JBK8_PARCT</name>
<proteinExistence type="predicted"/>
<dbReference type="Proteomes" id="UP001152795">
    <property type="component" value="Unassembled WGS sequence"/>
</dbReference>
<gene>
    <name evidence="1" type="ORF">PACLA_8A030224</name>
</gene>
<dbReference type="OrthoDB" id="408373at2759"/>
<comment type="caution">
    <text evidence="1">The sequence shown here is derived from an EMBL/GenBank/DDBJ whole genome shotgun (WGS) entry which is preliminary data.</text>
</comment>
<dbReference type="InterPro" id="IPR029058">
    <property type="entry name" value="AB_hydrolase_fold"/>
</dbReference>
<dbReference type="Gene3D" id="3.40.50.1820">
    <property type="entry name" value="alpha/beta hydrolase"/>
    <property type="match status" value="1"/>
</dbReference>
<organism evidence="1 2">
    <name type="scientific">Paramuricea clavata</name>
    <name type="common">Red gorgonian</name>
    <name type="synonym">Violescent sea-whip</name>
    <dbReference type="NCBI Taxonomy" id="317549"/>
    <lineage>
        <taxon>Eukaryota</taxon>
        <taxon>Metazoa</taxon>
        <taxon>Cnidaria</taxon>
        <taxon>Anthozoa</taxon>
        <taxon>Octocorallia</taxon>
        <taxon>Malacalcyonacea</taxon>
        <taxon>Plexauridae</taxon>
        <taxon>Paramuricea</taxon>
    </lineage>
</organism>
<keyword evidence="2" id="KW-1185">Reference proteome</keyword>
<dbReference type="EMBL" id="CACRXK020014022">
    <property type="protein sequence ID" value="CAB4026119.1"/>
    <property type="molecule type" value="Genomic_DNA"/>
</dbReference>
<dbReference type="SUPFAM" id="SSF53474">
    <property type="entry name" value="alpha/beta-Hydrolases"/>
    <property type="match status" value="1"/>
</dbReference>
<dbReference type="AlphaFoldDB" id="A0A7D9JBK8"/>
<dbReference type="PANTHER" id="PTHR43329">
    <property type="entry name" value="EPOXIDE HYDROLASE"/>
    <property type="match status" value="1"/>
</dbReference>
<evidence type="ECO:0000313" key="2">
    <source>
        <dbReference type="Proteomes" id="UP001152795"/>
    </source>
</evidence>
<evidence type="ECO:0000313" key="1">
    <source>
        <dbReference type="EMBL" id="CAB4026119.1"/>
    </source>
</evidence>
<accession>A0A7D9JBK8</accession>
<sequence>MSDMDLEAFKFAISQPGALTAALNYYRNIVTLYLDDDWLRDGQTRITSPTLIVWGDQDPFLTKKTLDFIPNFVENSTIRFVGGASHWVQQDEPQIVNDFIREFVQAS</sequence>
<protein>
    <submittedName>
        <fullName evidence="1">Epoxide hydrolase 4-like</fullName>
    </submittedName>
</protein>
<reference evidence="1" key="1">
    <citation type="submission" date="2020-04" db="EMBL/GenBank/DDBJ databases">
        <authorList>
            <person name="Alioto T."/>
            <person name="Alioto T."/>
            <person name="Gomez Garrido J."/>
        </authorList>
    </citation>
    <scope>NUCLEOTIDE SEQUENCE</scope>
    <source>
        <strain evidence="1">A484AB</strain>
    </source>
</reference>
<dbReference type="GO" id="GO:0016787">
    <property type="term" value="F:hydrolase activity"/>
    <property type="evidence" value="ECO:0007669"/>
    <property type="project" value="UniProtKB-KW"/>
</dbReference>
<keyword evidence="1" id="KW-0378">Hydrolase</keyword>